<dbReference type="InterPro" id="IPR002347">
    <property type="entry name" value="SDR_fam"/>
</dbReference>
<dbReference type="AlphaFoldDB" id="A0A095VRA9"/>
<dbReference type="SUPFAM" id="SSF51735">
    <property type="entry name" value="NAD(P)-binding Rossmann-fold domains"/>
    <property type="match status" value="1"/>
</dbReference>
<evidence type="ECO:0000313" key="2">
    <source>
        <dbReference type="EMBL" id="KGE03920.1"/>
    </source>
</evidence>
<dbReference type="InterPro" id="IPR036291">
    <property type="entry name" value="NAD(P)-bd_dom_sf"/>
</dbReference>
<sequence>MVTGGGSGLGADIVRALAAAGYRVGILDRDPGSARAVADGIADAVALAADVADADALAAALADFGAAPDLLVNNAGIVRFGALEEQSPEDYAATVNVNFLGSCLCARAVAPGMLERGSGHIINITSVNGVHPAPGIGLYGGTKAAMACMTQAMALEWGPRGVRANAIAPGFIDAGMSRPIYENPQARAVRSGGVPLRRLGEAADIAHAVLFLDSEQAAYINGHELVVDGGVINSVLAQLPRS</sequence>
<dbReference type="InterPro" id="IPR020904">
    <property type="entry name" value="Sc_DH/Rdtase_CS"/>
</dbReference>
<keyword evidence="2" id="KW-0560">Oxidoreductase</keyword>
<dbReference type="PRINTS" id="PR00080">
    <property type="entry name" value="SDRFAMILY"/>
</dbReference>
<protein>
    <submittedName>
        <fullName evidence="2">3-oxoacyl-[acyl-carrier protein] reductase</fullName>
        <ecNumber evidence="2">1.1.1.100</ecNumber>
    </submittedName>
</protein>
<organism evidence="2 3">
    <name type="scientific">Pseudohaliea rubra DSM 19751</name>
    <dbReference type="NCBI Taxonomy" id="1265313"/>
    <lineage>
        <taxon>Bacteria</taxon>
        <taxon>Pseudomonadati</taxon>
        <taxon>Pseudomonadota</taxon>
        <taxon>Gammaproteobacteria</taxon>
        <taxon>Cellvibrionales</taxon>
        <taxon>Halieaceae</taxon>
        <taxon>Pseudohaliea</taxon>
    </lineage>
</organism>
<dbReference type="GO" id="GO:0004316">
    <property type="term" value="F:3-oxoacyl-[acyl-carrier-protein] reductase (NADPH) activity"/>
    <property type="evidence" value="ECO:0007669"/>
    <property type="project" value="UniProtKB-EC"/>
</dbReference>
<dbReference type="PROSITE" id="PS00061">
    <property type="entry name" value="ADH_SHORT"/>
    <property type="match status" value="1"/>
</dbReference>
<gene>
    <name evidence="2" type="ORF">HRUBRA_01425</name>
</gene>
<proteinExistence type="inferred from homology"/>
<dbReference type="PANTHER" id="PTHR42760">
    <property type="entry name" value="SHORT-CHAIN DEHYDROGENASES/REDUCTASES FAMILY MEMBER"/>
    <property type="match status" value="1"/>
</dbReference>
<comment type="similarity">
    <text evidence="1">Belongs to the short-chain dehydrogenases/reductases (SDR) family.</text>
</comment>
<name>A0A095VRA9_9GAMM</name>
<dbReference type="PRINTS" id="PR00081">
    <property type="entry name" value="GDHRDH"/>
</dbReference>
<reference evidence="2 3" key="1">
    <citation type="journal article" date="2014" name="Genome Announc.">
        <title>Genome Sequence of Gammaproteobacterial Pseudohaliea rubra Type Strain DSM 19751, Isolated from Coastal Seawater of the Mediterranean Sea.</title>
        <authorList>
            <person name="Spring S."/>
            <person name="Fiebig A."/>
            <person name="Riedel T."/>
            <person name="Goker M."/>
            <person name="Klenk H.P."/>
        </authorList>
    </citation>
    <scope>NUCLEOTIDE SEQUENCE [LARGE SCALE GENOMIC DNA]</scope>
    <source>
        <strain evidence="2 3">DSM 19751</strain>
    </source>
</reference>
<dbReference type="GO" id="GO:0030497">
    <property type="term" value="P:fatty acid elongation"/>
    <property type="evidence" value="ECO:0007669"/>
    <property type="project" value="TreeGrafter"/>
</dbReference>
<keyword evidence="3" id="KW-1185">Reference proteome</keyword>
<dbReference type="HOGENOM" id="CLU_010194_1_1_6"/>
<evidence type="ECO:0000256" key="1">
    <source>
        <dbReference type="ARBA" id="ARBA00006484"/>
    </source>
</evidence>
<dbReference type="Pfam" id="PF13561">
    <property type="entry name" value="adh_short_C2"/>
    <property type="match status" value="1"/>
</dbReference>
<dbReference type="CDD" id="cd05233">
    <property type="entry name" value="SDR_c"/>
    <property type="match status" value="1"/>
</dbReference>
<dbReference type="EC" id="1.1.1.100" evidence="2"/>
<accession>A0A095VRA9</accession>
<dbReference type="eggNOG" id="COG1028">
    <property type="taxonomic scope" value="Bacteria"/>
</dbReference>
<dbReference type="PANTHER" id="PTHR42760:SF123">
    <property type="entry name" value="OXIDOREDUCTASE"/>
    <property type="match status" value="1"/>
</dbReference>
<dbReference type="STRING" id="1265313.HRUBRA_01425"/>
<dbReference type="Gene3D" id="3.40.50.720">
    <property type="entry name" value="NAD(P)-binding Rossmann-like Domain"/>
    <property type="match status" value="1"/>
</dbReference>
<dbReference type="FunFam" id="3.40.50.720:FF:000084">
    <property type="entry name" value="Short-chain dehydrogenase reductase"/>
    <property type="match status" value="1"/>
</dbReference>
<dbReference type="Proteomes" id="UP000029640">
    <property type="component" value="Unassembled WGS sequence"/>
</dbReference>
<evidence type="ECO:0000313" key="3">
    <source>
        <dbReference type="Proteomes" id="UP000029640"/>
    </source>
</evidence>
<dbReference type="EMBL" id="AUVB01000042">
    <property type="protein sequence ID" value="KGE03920.1"/>
    <property type="molecule type" value="Genomic_DNA"/>
</dbReference>
<comment type="caution">
    <text evidence="2">The sequence shown here is derived from an EMBL/GenBank/DDBJ whole genome shotgun (WGS) entry which is preliminary data.</text>
</comment>